<comment type="similarity">
    <text evidence="2">Belongs to the CSC1 (TC 1.A.17) family.</text>
</comment>
<evidence type="ECO:0000256" key="6">
    <source>
        <dbReference type="ARBA" id="ARBA00023136"/>
    </source>
</evidence>
<feature type="compositionally biased region" description="Basic residues" evidence="7">
    <location>
        <begin position="983"/>
        <end position="992"/>
    </location>
</feature>
<feature type="region of interest" description="Disordered" evidence="7">
    <location>
        <begin position="936"/>
        <end position="962"/>
    </location>
</feature>
<evidence type="ECO:0000313" key="12">
    <source>
        <dbReference type="EMBL" id="KAG2186957.1"/>
    </source>
</evidence>
<evidence type="ECO:0000259" key="9">
    <source>
        <dbReference type="Pfam" id="PF02714"/>
    </source>
</evidence>
<feature type="transmembrane region" description="Helical" evidence="8">
    <location>
        <begin position="672"/>
        <end position="698"/>
    </location>
</feature>
<feature type="compositionally biased region" description="Acidic residues" evidence="7">
    <location>
        <begin position="1078"/>
        <end position="1096"/>
    </location>
</feature>
<dbReference type="Pfam" id="PF13967">
    <property type="entry name" value="RSN1_TM"/>
    <property type="match status" value="1"/>
</dbReference>
<keyword evidence="3" id="KW-0813">Transport</keyword>
<feature type="transmembrane region" description="Helical" evidence="8">
    <location>
        <begin position="759"/>
        <end position="778"/>
    </location>
</feature>
<dbReference type="OrthoDB" id="1689567at2759"/>
<dbReference type="PANTHER" id="PTHR13018">
    <property type="entry name" value="PROBABLE MEMBRANE PROTEIN DUF221-RELATED"/>
    <property type="match status" value="1"/>
</dbReference>
<feature type="transmembrane region" description="Helical" evidence="8">
    <location>
        <begin position="519"/>
        <end position="547"/>
    </location>
</feature>
<feature type="region of interest" description="Disordered" evidence="7">
    <location>
        <begin position="1051"/>
        <end position="1122"/>
    </location>
</feature>
<feature type="transmembrane region" description="Helical" evidence="8">
    <location>
        <begin position="229"/>
        <end position="250"/>
    </location>
</feature>
<evidence type="ECO:0000256" key="3">
    <source>
        <dbReference type="ARBA" id="ARBA00022448"/>
    </source>
</evidence>
<evidence type="ECO:0000259" key="10">
    <source>
        <dbReference type="Pfam" id="PF13967"/>
    </source>
</evidence>
<accession>A0A8H7Q6J7</accession>
<feature type="transmembrane region" description="Helical" evidence="8">
    <location>
        <begin position="734"/>
        <end position="753"/>
    </location>
</feature>
<comment type="caution">
    <text evidence="12">The sequence shown here is derived from an EMBL/GenBank/DDBJ whole genome shotgun (WGS) entry which is preliminary data.</text>
</comment>
<evidence type="ECO:0000256" key="7">
    <source>
        <dbReference type="SAM" id="MobiDB-lite"/>
    </source>
</evidence>
<keyword evidence="6 8" id="KW-0472">Membrane</keyword>
<protein>
    <recommendedName>
        <fullName evidence="14">DUF221-domain-containing protein</fullName>
    </recommendedName>
</protein>
<comment type="subcellular location">
    <subcellularLocation>
        <location evidence="1">Membrane</location>
        <topology evidence="1">Multi-pass membrane protein</topology>
    </subcellularLocation>
</comment>
<dbReference type="PANTHER" id="PTHR13018:SF5">
    <property type="entry name" value="RE44586P"/>
    <property type="match status" value="1"/>
</dbReference>
<feature type="transmembrane region" description="Helical" evidence="8">
    <location>
        <begin position="98"/>
        <end position="119"/>
    </location>
</feature>
<proteinExistence type="inferred from homology"/>
<feature type="domain" description="CSC1/OSCA1-like 7TM region" evidence="9">
    <location>
        <begin position="474"/>
        <end position="753"/>
    </location>
</feature>
<dbReference type="AlphaFoldDB" id="A0A8H7Q6J7"/>
<feature type="domain" description="CSC1/OSCA1-like N-terminal transmembrane" evidence="10">
    <location>
        <begin position="100"/>
        <end position="247"/>
    </location>
</feature>
<feature type="transmembrane region" description="Helical" evidence="8">
    <location>
        <begin position="567"/>
        <end position="586"/>
    </location>
</feature>
<organism evidence="12 13">
    <name type="scientific">Umbelopsis vinacea</name>
    <dbReference type="NCBI Taxonomy" id="44442"/>
    <lineage>
        <taxon>Eukaryota</taxon>
        <taxon>Fungi</taxon>
        <taxon>Fungi incertae sedis</taxon>
        <taxon>Mucoromycota</taxon>
        <taxon>Mucoromycotina</taxon>
        <taxon>Umbelopsidomycetes</taxon>
        <taxon>Umbelopsidales</taxon>
        <taxon>Umbelopsidaceae</taxon>
        <taxon>Umbelopsis</taxon>
    </lineage>
</organism>
<gene>
    <name evidence="12" type="ORF">INT44_003185</name>
</gene>
<keyword evidence="4 8" id="KW-0812">Transmembrane</keyword>
<dbReference type="Proteomes" id="UP000612746">
    <property type="component" value="Unassembled WGS sequence"/>
</dbReference>
<feature type="compositionally biased region" description="Polar residues" evidence="7">
    <location>
        <begin position="1112"/>
        <end position="1122"/>
    </location>
</feature>
<feature type="region of interest" description="Disordered" evidence="7">
    <location>
        <begin position="816"/>
        <end position="875"/>
    </location>
</feature>
<feature type="transmembrane region" description="Helical" evidence="8">
    <location>
        <begin position="186"/>
        <end position="209"/>
    </location>
</feature>
<dbReference type="InterPro" id="IPR032880">
    <property type="entry name" value="CSC1/OSCA1-like_N"/>
</dbReference>
<dbReference type="Pfam" id="PF02714">
    <property type="entry name" value="RSN1_7TM"/>
    <property type="match status" value="1"/>
</dbReference>
<evidence type="ECO:0008006" key="14">
    <source>
        <dbReference type="Google" id="ProtNLM"/>
    </source>
</evidence>
<evidence type="ECO:0000256" key="4">
    <source>
        <dbReference type="ARBA" id="ARBA00022692"/>
    </source>
</evidence>
<dbReference type="GO" id="GO:0005886">
    <property type="term" value="C:plasma membrane"/>
    <property type="evidence" value="ECO:0007669"/>
    <property type="project" value="TreeGrafter"/>
</dbReference>
<dbReference type="InterPro" id="IPR003864">
    <property type="entry name" value="CSC1/OSCA1-like_7TM"/>
</dbReference>
<evidence type="ECO:0000256" key="1">
    <source>
        <dbReference type="ARBA" id="ARBA00004141"/>
    </source>
</evidence>
<name>A0A8H7Q6J7_9FUNG</name>
<feature type="region of interest" description="Disordered" evidence="7">
    <location>
        <begin position="974"/>
        <end position="1034"/>
    </location>
</feature>
<feature type="transmembrane region" description="Helical" evidence="8">
    <location>
        <begin position="472"/>
        <end position="499"/>
    </location>
</feature>
<evidence type="ECO:0000256" key="5">
    <source>
        <dbReference type="ARBA" id="ARBA00022989"/>
    </source>
</evidence>
<feature type="domain" description="CSC1/OSCA1-like cytosolic" evidence="11">
    <location>
        <begin position="271"/>
        <end position="462"/>
    </location>
</feature>
<feature type="compositionally biased region" description="Basic and acidic residues" evidence="7">
    <location>
        <begin position="1068"/>
        <end position="1077"/>
    </location>
</feature>
<feature type="compositionally biased region" description="Basic and acidic residues" evidence="7">
    <location>
        <begin position="831"/>
        <end position="874"/>
    </location>
</feature>
<evidence type="ECO:0000256" key="2">
    <source>
        <dbReference type="ARBA" id="ARBA00007779"/>
    </source>
</evidence>
<dbReference type="Pfam" id="PF14703">
    <property type="entry name" value="PHM7_cyt"/>
    <property type="match status" value="1"/>
</dbReference>
<reference evidence="12" key="1">
    <citation type="submission" date="2020-12" db="EMBL/GenBank/DDBJ databases">
        <title>Metabolic potential, ecology and presence of endohyphal bacteria is reflected in genomic diversity of Mucoromycotina.</title>
        <authorList>
            <person name="Muszewska A."/>
            <person name="Okrasinska A."/>
            <person name="Steczkiewicz K."/>
            <person name="Drgas O."/>
            <person name="Orlowska M."/>
            <person name="Perlinska-Lenart U."/>
            <person name="Aleksandrzak-Piekarczyk T."/>
            <person name="Szatraj K."/>
            <person name="Zielenkiewicz U."/>
            <person name="Pilsyk S."/>
            <person name="Malc E."/>
            <person name="Mieczkowski P."/>
            <person name="Kruszewska J.S."/>
            <person name="Biernat P."/>
            <person name="Pawlowska J."/>
        </authorList>
    </citation>
    <scope>NUCLEOTIDE SEQUENCE</scope>
    <source>
        <strain evidence="12">WA0000051536</strain>
    </source>
</reference>
<dbReference type="EMBL" id="JAEPRA010000004">
    <property type="protein sequence ID" value="KAG2186957.1"/>
    <property type="molecule type" value="Genomic_DNA"/>
</dbReference>
<dbReference type="GO" id="GO:0005227">
    <property type="term" value="F:calcium-activated cation channel activity"/>
    <property type="evidence" value="ECO:0007669"/>
    <property type="project" value="InterPro"/>
</dbReference>
<dbReference type="InterPro" id="IPR027815">
    <property type="entry name" value="CSC1/OSCA1-like_cyt"/>
</dbReference>
<feature type="compositionally biased region" description="Basic and acidic residues" evidence="7">
    <location>
        <begin position="1097"/>
        <end position="1111"/>
    </location>
</feature>
<keyword evidence="5 8" id="KW-1133">Transmembrane helix</keyword>
<keyword evidence="13" id="KW-1185">Reference proteome</keyword>
<evidence type="ECO:0000259" key="11">
    <source>
        <dbReference type="Pfam" id="PF14703"/>
    </source>
</evidence>
<dbReference type="InterPro" id="IPR045122">
    <property type="entry name" value="Csc1-like"/>
</dbReference>
<evidence type="ECO:0000256" key="8">
    <source>
        <dbReference type="SAM" id="Phobius"/>
    </source>
</evidence>
<sequence>MSSSSIPTASIAPSPMNSSIYTAFSSAIATNSSSSILPTSTIPATLSQSATLLTTTSSSVATATPSFNPQDCILQPYQSSCFNVSGSTVNSAQNVAGLSAQMITCSSVGVLCFLLFCALRTKWTILYQPRIHMKRHSPPILPTSLFGWIIPLIRISHDEVLEKVGMDAVVRFQCQMLQFLLMSFKLFAFCSFFGVTVLVPISVSVSHVAKNDPSALTIIAVEDSERYMIAYLIFTYLFSFVAFWLMYGNYDTYVRLRRQYLIRNKKALSVRTVMVTGIPHSLRSDQKLAEYFEDLGLGPVESAHVVRRVKNLRAGVQRRGGYLRNLETMYAKYWGNPVQDPNYDPDSILDEAETVEPSNLAKQNSNVPFIVKKKERPTTRTGFWGLWGEKVDAIDYYTEKFTSEDDKVMELRSRIDFDVSSVGFVTFENIVGAQLAAQVLVDGEPFKMRTKLAKEPRDVYWKSILIPGRIKIIRVIIAWIILIFIAVFWVGPIALLSLLTSPQTLVKIAPGLVDNQNPLVQAIFQGILPPLAVNIFMALMPLILDALGQLQGISSRSDLADATLSKYFFFLLVNVLLVFTFFSSLGKTIQNIITNPSSIASLLASSLPQVAPFFVNYVILKGIMLTPLELLLIGSIFIRGFNYSFLCKTPRDYAEARAPPTFSYGWSYPNSLLVFVIVMVYSTISPLILLFGMSYFGLQYFVYKYQFLYGKYSHCPSQVYFTPYETAGGAWPNVFPRLLVGMLIFQLTMTGLFFLKTYIVLGALCVPLIALTVLYWVVMNQAYSRSSKSLPLQILKEDMMKLPTHVDLQDVMGDRRKSNRPASLLSVSSGQEKEQKDGPRVTLHDATPHQEETLEHDRPIGSEDTFARDNEPVRKHSRLRKRVALDFDDYEAVPDKLTDYRQPPQSLNSGILDTGLRRYGNPALVGVLPQLWLPVKANNGDQPAPQRRPKNRPRGSSGHIPATLSNIVRRAESARKVVTGKARTVRRPRRKAAVQIASAETVDMSGQQPLAGTEDDTTAPKITIPNDQPAHVVTANGTYPSIHVEEYHGANEETTDRYSIRSGQQHPTEVEETSRSEENDDDTADGDDNDDSDQEAPEIHKTYYHHPERHNSSSNIAKNLQS</sequence>
<feature type="transmembrane region" description="Helical" evidence="8">
    <location>
        <begin position="627"/>
        <end position="646"/>
    </location>
</feature>
<evidence type="ECO:0000313" key="13">
    <source>
        <dbReference type="Proteomes" id="UP000612746"/>
    </source>
</evidence>